<dbReference type="InterPro" id="IPR001623">
    <property type="entry name" value="DnaJ_domain"/>
</dbReference>
<reference evidence="4 5" key="2">
    <citation type="submission" date="2023-11" db="UniProtKB">
        <authorList>
            <consortium name="WormBaseParasite"/>
        </authorList>
    </citation>
    <scope>IDENTIFICATION</scope>
</reference>
<dbReference type="GO" id="GO:0005737">
    <property type="term" value="C:cytoplasm"/>
    <property type="evidence" value="ECO:0007669"/>
    <property type="project" value="TreeGrafter"/>
</dbReference>
<evidence type="ECO:0000313" key="3">
    <source>
        <dbReference type="Proteomes" id="UP000050795"/>
    </source>
</evidence>
<dbReference type="PROSITE" id="PS50076">
    <property type="entry name" value="DNAJ_2"/>
    <property type="match status" value="1"/>
</dbReference>
<dbReference type="AlphaFoldDB" id="A0AA85JNI7"/>
<keyword evidence="1" id="KW-0143">Chaperone</keyword>
<dbReference type="Proteomes" id="UP000050795">
    <property type="component" value="Unassembled WGS sequence"/>
</dbReference>
<dbReference type="InterPro" id="IPR036869">
    <property type="entry name" value="J_dom_sf"/>
</dbReference>
<dbReference type="Gene3D" id="1.10.287.110">
    <property type="entry name" value="DnaJ domain"/>
    <property type="match status" value="1"/>
</dbReference>
<evidence type="ECO:0000259" key="2">
    <source>
        <dbReference type="PROSITE" id="PS50076"/>
    </source>
</evidence>
<evidence type="ECO:0000313" key="4">
    <source>
        <dbReference type="WBParaSite" id="TREG1_30430.1"/>
    </source>
</evidence>
<name>A0AA85JNI7_TRIRE</name>
<dbReference type="PRINTS" id="PR00625">
    <property type="entry name" value="JDOMAIN"/>
</dbReference>
<keyword evidence="3" id="KW-1185">Reference proteome</keyword>
<dbReference type="CDD" id="cd06257">
    <property type="entry name" value="DnaJ"/>
    <property type="match status" value="1"/>
</dbReference>
<dbReference type="PANTHER" id="PTHR44500:SF1">
    <property type="entry name" value="DNAJ HOMOLOG SUBFAMILY C MEMBER 12"/>
    <property type="match status" value="1"/>
</dbReference>
<dbReference type="Pfam" id="PF00226">
    <property type="entry name" value="DnaJ"/>
    <property type="match status" value="1"/>
</dbReference>
<evidence type="ECO:0000313" key="5">
    <source>
        <dbReference type="WBParaSite" id="TREG1_30430.4"/>
    </source>
</evidence>
<proteinExistence type="predicted"/>
<protein>
    <recommendedName>
        <fullName evidence="2">J domain-containing protein</fullName>
    </recommendedName>
</protein>
<organism evidence="3 5">
    <name type="scientific">Trichobilharzia regenti</name>
    <name type="common">Nasal bird schistosome</name>
    <dbReference type="NCBI Taxonomy" id="157069"/>
    <lineage>
        <taxon>Eukaryota</taxon>
        <taxon>Metazoa</taxon>
        <taxon>Spiralia</taxon>
        <taxon>Lophotrochozoa</taxon>
        <taxon>Platyhelminthes</taxon>
        <taxon>Trematoda</taxon>
        <taxon>Digenea</taxon>
        <taxon>Strigeidida</taxon>
        <taxon>Schistosomatoidea</taxon>
        <taxon>Schistosomatidae</taxon>
        <taxon>Trichobilharzia</taxon>
    </lineage>
</organism>
<sequence>MNALCSKPDTKKDNFYELLGVSEDSSEDQILYEYRMKAREFHPDRNPGLSATLSFQKIQKAKEVLTDRNLRHLYNMWLSSDLSLSFEEYLKFEKKFQECMHWSSDVKDTPRMLVDASNIDHFFTNKYESDHLQDMLRLFRAYEI</sequence>
<dbReference type="SMART" id="SM00271">
    <property type="entry name" value="DnaJ"/>
    <property type="match status" value="1"/>
</dbReference>
<dbReference type="WBParaSite" id="TREG1_30430.4">
    <property type="protein sequence ID" value="TREG1_30430.4"/>
    <property type="gene ID" value="TREG1_30430"/>
</dbReference>
<dbReference type="WBParaSite" id="TREG1_30430.1">
    <property type="protein sequence ID" value="TREG1_30430.1"/>
    <property type="gene ID" value="TREG1_30430"/>
</dbReference>
<dbReference type="SUPFAM" id="SSF46565">
    <property type="entry name" value="Chaperone J-domain"/>
    <property type="match status" value="1"/>
</dbReference>
<reference evidence="3" key="1">
    <citation type="submission" date="2022-06" db="EMBL/GenBank/DDBJ databases">
        <authorList>
            <person name="Berger JAMES D."/>
            <person name="Berger JAMES D."/>
        </authorList>
    </citation>
    <scope>NUCLEOTIDE SEQUENCE [LARGE SCALE GENOMIC DNA]</scope>
</reference>
<dbReference type="PANTHER" id="PTHR44500">
    <property type="entry name" value="DNAJ HOMOLOG SUBFAMILY C MEMBER 12"/>
    <property type="match status" value="1"/>
</dbReference>
<feature type="domain" description="J" evidence="2">
    <location>
        <begin position="14"/>
        <end position="78"/>
    </location>
</feature>
<dbReference type="InterPro" id="IPR029827">
    <property type="entry name" value="JDP1-like"/>
</dbReference>
<accession>A0AA85JNI7</accession>
<evidence type="ECO:0000256" key="1">
    <source>
        <dbReference type="ARBA" id="ARBA00023186"/>
    </source>
</evidence>